<reference evidence="1" key="1">
    <citation type="submission" date="2019-04" db="EMBL/GenBank/DDBJ databases">
        <title>Microbes associate with the intestines of laboratory mice.</title>
        <authorList>
            <person name="Navarre W."/>
            <person name="Wong E."/>
            <person name="Huang K."/>
            <person name="Tropini C."/>
            <person name="Ng K."/>
            <person name="Yu B."/>
        </authorList>
    </citation>
    <scope>NUCLEOTIDE SEQUENCE</scope>
    <source>
        <strain evidence="1">NM72_1-8</strain>
    </source>
</reference>
<sequence>MYQKPDYAQTDIYDFILPFGGHLDENNRWVILRRSIDWKIIHEVYEKNFDNKNTGNVALSAEIAFGSLYIQRKLSLTDRELVDQISENPYMQYFIGLKEFRTERPFDPSLLVTFRKRLTAEMMEEISETMFLVEEEDDDDDGTPPGGGGTPSATENETDDEPENRGTLIIDASCVPADIAYPTDLELCDRARKWTETILDHYWKECGPIRENGTKPRTYRKTARKRFLNVNKRRKKTTKKIRKEIRFQLNCISRNLGYIRKYEDEYGTAILHRIEAERLQTVKKFEKQQRYMLENKVHSVEDRIVSLSQPWIRPIVRGKSKAPTEFGAKISISVVNGYTFVDRISFDAYNEGEYEEFKAVVEKYYERFGYYPERILADKIYRSRKNRGLCKKLGIKLSGPKLGRPGKNRKEEIRQELRETGERKAVEGKFGNGKRKLGLNLIMAKLKETAENMIWMDIFVLNMEHYMRTCIVLCYAILEMLKFVSLKNERKRMDLLVVTL</sequence>
<name>A0AC61QZI8_9FIRM</name>
<keyword evidence="2" id="KW-1185">Reference proteome</keyword>
<proteinExistence type="predicted"/>
<evidence type="ECO:0000313" key="2">
    <source>
        <dbReference type="Proteomes" id="UP000307720"/>
    </source>
</evidence>
<organism evidence="1 2">
    <name type="scientific">Hominisplanchenecus murintestinalis</name>
    <dbReference type="NCBI Taxonomy" id="2941517"/>
    <lineage>
        <taxon>Bacteria</taxon>
        <taxon>Bacillati</taxon>
        <taxon>Bacillota</taxon>
        <taxon>Clostridia</taxon>
        <taxon>Lachnospirales</taxon>
        <taxon>Lachnospiraceae</taxon>
        <taxon>Hominisplanchenecus</taxon>
    </lineage>
</organism>
<protein>
    <submittedName>
        <fullName evidence="1">IS5 family transposase</fullName>
    </submittedName>
</protein>
<dbReference type="EMBL" id="SRZB01000013">
    <property type="protein sequence ID" value="TGX98800.1"/>
    <property type="molecule type" value="Genomic_DNA"/>
</dbReference>
<accession>A0AC61QZI8</accession>
<gene>
    <name evidence="1" type="ORF">E5357_07500</name>
</gene>
<dbReference type="Proteomes" id="UP000307720">
    <property type="component" value="Unassembled WGS sequence"/>
</dbReference>
<comment type="caution">
    <text evidence="1">The sequence shown here is derived from an EMBL/GenBank/DDBJ whole genome shotgun (WGS) entry which is preliminary data.</text>
</comment>
<evidence type="ECO:0000313" key="1">
    <source>
        <dbReference type="EMBL" id="TGX98800.1"/>
    </source>
</evidence>